<dbReference type="PANTHER" id="PTHR30468:SF5">
    <property type="entry name" value="ALPHA-KETOGLUTARATE-DEPENDENT SULFATE ESTER DIOXYGENASE"/>
    <property type="match status" value="1"/>
</dbReference>
<keyword evidence="4" id="KW-0223">Dioxygenase</keyword>
<sequence>MSHRVPESARTDEDGPVRFTPVAGRIGAVAAGVRLDGDLADDVVALIWDAVLRHKVLFFRGQHHLDAAGQVRFARRLGEPMAAHPVLPPLDGHEHVLDLDGARGGRADEWHTDVTFIERPPKAAVLRAVEVPPHGGDTVWANTAAAYEGLPAELREIADRLWAVHSNRYDYVRVNAAGAVPRRPPSATAAFETEHPVVRVHPETGKRAILLGGFARSVVGLSDRADARALIRLFQEHVTRLENTVRWRWAPGDVAIWDNRATQHRTVRDFGDRPRRLHRVLIAGDAPVSVDGRRSVRLDRSAGSLATAR</sequence>
<evidence type="ECO:0000313" key="8">
    <source>
        <dbReference type="EMBL" id="GLW62843.1"/>
    </source>
</evidence>
<dbReference type="Gene3D" id="3.60.130.10">
    <property type="entry name" value="Clavaminate synthase-like"/>
    <property type="match status" value="1"/>
</dbReference>
<comment type="caution">
    <text evidence="8">The sequence shown here is derived from an EMBL/GenBank/DDBJ whole genome shotgun (WGS) entry which is preliminary data.</text>
</comment>
<dbReference type="Proteomes" id="UP001165124">
    <property type="component" value="Unassembled WGS sequence"/>
</dbReference>
<keyword evidence="5" id="KW-0560">Oxidoreductase</keyword>
<dbReference type="EMBL" id="BSRZ01000001">
    <property type="protein sequence ID" value="GLW62843.1"/>
    <property type="molecule type" value="Genomic_DNA"/>
</dbReference>
<dbReference type="GO" id="GO:0016706">
    <property type="term" value="F:2-oxoglutarate-dependent dioxygenase activity"/>
    <property type="evidence" value="ECO:0007669"/>
    <property type="project" value="TreeGrafter"/>
</dbReference>
<keyword evidence="3" id="KW-0479">Metal-binding</keyword>
<comment type="similarity">
    <text evidence="2">Belongs to the TfdA dioxygenase family.</text>
</comment>
<gene>
    <name evidence="8" type="ORF">Arub01_10870</name>
</gene>
<keyword evidence="6" id="KW-0408">Iron</keyword>
<accession>A0A9W6PTT2</accession>
<evidence type="ECO:0000256" key="6">
    <source>
        <dbReference type="ARBA" id="ARBA00023004"/>
    </source>
</evidence>
<feature type="domain" description="TauD/TfdA-like" evidence="7">
    <location>
        <begin position="19"/>
        <end position="280"/>
    </location>
</feature>
<evidence type="ECO:0000259" key="7">
    <source>
        <dbReference type="Pfam" id="PF02668"/>
    </source>
</evidence>
<dbReference type="GO" id="GO:0005737">
    <property type="term" value="C:cytoplasm"/>
    <property type="evidence" value="ECO:0007669"/>
    <property type="project" value="TreeGrafter"/>
</dbReference>
<dbReference type="InterPro" id="IPR042098">
    <property type="entry name" value="TauD-like_sf"/>
</dbReference>
<evidence type="ECO:0000256" key="1">
    <source>
        <dbReference type="ARBA" id="ARBA00001954"/>
    </source>
</evidence>
<dbReference type="SUPFAM" id="SSF51197">
    <property type="entry name" value="Clavaminate synthase-like"/>
    <property type="match status" value="1"/>
</dbReference>
<dbReference type="GO" id="GO:0046872">
    <property type="term" value="F:metal ion binding"/>
    <property type="evidence" value="ECO:0007669"/>
    <property type="project" value="UniProtKB-KW"/>
</dbReference>
<evidence type="ECO:0000256" key="5">
    <source>
        <dbReference type="ARBA" id="ARBA00023002"/>
    </source>
</evidence>
<dbReference type="InterPro" id="IPR051323">
    <property type="entry name" value="AtsK-like"/>
</dbReference>
<evidence type="ECO:0000256" key="4">
    <source>
        <dbReference type="ARBA" id="ARBA00022964"/>
    </source>
</evidence>
<dbReference type="RefSeq" id="WP_067914992.1">
    <property type="nucleotide sequence ID" value="NZ_BSRZ01000001.1"/>
</dbReference>
<dbReference type="InterPro" id="IPR003819">
    <property type="entry name" value="TauD/TfdA-like"/>
</dbReference>
<dbReference type="Pfam" id="PF02668">
    <property type="entry name" value="TauD"/>
    <property type="match status" value="1"/>
</dbReference>
<comment type="cofactor">
    <cofactor evidence="1">
        <name>Fe(2+)</name>
        <dbReference type="ChEBI" id="CHEBI:29033"/>
    </cofactor>
</comment>
<dbReference type="AlphaFoldDB" id="A0A9W6PTT2"/>
<evidence type="ECO:0000256" key="2">
    <source>
        <dbReference type="ARBA" id="ARBA00005896"/>
    </source>
</evidence>
<keyword evidence="9" id="KW-1185">Reference proteome</keyword>
<proteinExistence type="inferred from homology"/>
<reference evidence="8" key="1">
    <citation type="submission" date="2023-02" db="EMBL/GenBank/DDBJ databases">
        <title>Actinomadura rubrobrunea NBRC 14622.</title>
        <authorList>
            <person name="Ichikawa N."/>
            <person name="Sato H."/>
            <person name="Tonouchi N."/>
        </authorList>
    </citation>
    <scope>NUCLEOTIDE SEQUENCE</scope>
    <source>
        <strain evidence="8">NBRC 14622</strain>
    </source>
</reference>
<evidence type="ECO:0000256" key="3">
    <source>
        <dbReference type="ARBA" id="ARBA00022723"/>
    </source>
</evidence>
<organism evidence="8 9">
    <name type="scientific">Actinomadura rubrobrunea</name>
    <dbReference type="NCBI Taxonomy" id="115335"/>
    <lineage>
        <taxon>Bacteria</taxon>
        <taxon>Bacillati</taxon>
        <taxon>Actinomycetota</taxon>
        <taxon>Actinomycetes</taxon>
        <taxon>Streptosporangiales</taxon>
        <taxon>Thermomonosporaceae</taxon>
        <taxon>Actinomadura</taxon>
    </lineage>
</organism>
<evidence type="ECO:0000313" key="9">
    <source>
        <dbReference type="Proteomes" id="UP001165124"/>
    </source>
</evidence>
<name>A0A9W6PTT2_9ACTN</name>
<dbReference type="PANTHER" id="PTHR30468">
    <property type="entry name" value="ALPHA-KETOGLUTARATE-DEPENDENT SULFONATE DIOXYGENASE"/>
    <property type="match status" value="1"/>
</dbReference>
<protein>
    <recommendedName>
        <fullName evidence="7">TauD/TfdA-like domain-containing protein</fullName>
    </recommendedName>
</protein>